<feature type="compositionally biased region" description="Low complexity" evidence="1">
    <location>
        <begin position="20"/>
        <end position="34"/>
    </location>
</feature>
<evidence type="ECO:0000313" key="2">
    <source>
        <dbReference type="EMBL" id="CAI9094551.1"/>
    </source>
</evidence>
<dbReference type="Proteomes" id="UP001161247">
    <property type="component" value="Chromosome 2"/>
</dbReference>
<keyword evidence="3" id="KW-1185">Reference proteome</keyword>
<evidence type="ECO:0000256" key="1">
    <source>
        <dbReference type="SAM" id="MobiDB-lite"/>
    </source>
</evidence>
<accession>A0AAV1CGS5</accession>
<feature type="region of interest" description="Disordered" evidence="1">
    <location>
        <begin position="1"/>
        <end position="44"/>
    </location>
</feature>
<dbReference type="EMBL" id="OX459119">
    <property type="protein sequence ID" value="CAI9094551.1"/>
    <property type="molecule type" value="Genomic_DNA"/>
</dbReference>
<organism evidence="2 3">
    <name type="scientific">Oldenlandia corymbosa var. corymbosa</name>
    <dbReference type="NCBI Taxonomy" id="529605"/>
    <lineage>
        <taxon>Eukaryota</taxon>
        <taxon>Viridiplantae</taxon>
        <taxon>Streptophyta</taxon>
        <taxon>Embryophyta</taxon>
        <taxon>Tracheophyta</taxon>
        <taxon>Spermatophyta</taxon>
        <taxon>Magnoliopsida</taxon>
        <taxon>eudicotyledons</taxon>
        <taxon>Gunneridae</taxon>
        <taxon>Pentapetalae</taxon>
        <taxon>asterids</taxon>
        <taxon>lamiids</taxon>
        <taxon>Gentianales</taxon>
        <taxon>Rubiaceae</taxon>
        <taxon>Rubioideae</taxon>
        <taxon>Spermacoceae</taxon>
        <taxon>Hedyotis-Oldenlandia complex</taxon>
        <taxon>Oldenlandia</taxon>
    </lineage>
</organism>
<name>A0AAV1CGS5_OLDCO</name>
<reference evidence="2" key="1">
    <citation type="submission" date="2023-03" db="EMBL/GenBank/DDBJ databases">
        <authorList>
            <person name="Julca I."/>
        </authorList>
    </citation>
    <scope>NUCLEOTIDE SEQUENCE</scope>
</reference>
<dbReference type="CDD" id="cd22744">
    <property type="entry name" value="OTU"/>
    <property type="match status" value="1"/>
</dbReference>
<gene>
    <name evidence="2" type="ORF">OLC1_LOCUS5692</name>
</gene>
<proteinExistence type="predicted"/>
<protein>
    <submittedName>
        <fullName evidence="2">OLC1v1030311C1</fullName>
    </submittedName>
</protein>
<evidence type="ECO:0000313" key="3">
    <source>
        <dbReference type="Proteomes" id="UP001161247"/>
    </source>
</evidence>
<dbReference type="AlphaFoldDB" id="A0AAV1CGS5"/>
<sequence>MRREKSGREHRGRGRGRGRGCISSPSPRRTPPSSIHTTDKDDGRRRDILSFHNHNFIQGIIKPFIESYTDVLGDGNCGFLVVADYMYKTEWMMVRNNVANEVQTYSELYEPMYCSDVASAI</sequence>